<dbReference type="PROSITE" id="PS00022">
    <property type="entry name" value="EGF_1"/>
    <property type="match status" value="1"/>
</dbReference>
<feature type="transmembrane region" description="Helical" evidence="10">
    <location>
        <begin position="763"/>
        <end position="781"/>
    </location>
</feature>
<evidence type="ECO:0000313" key="16">
    <source>
        <dbReference type="Proteomes" id="UP000663852"/>
    </source>
</evidence>
<evidence type="ECO:0000313" key="13">
    <source>
        <dbReference type="EMBL" id="CAF0798169.1"/>
    </source>
</evidence>
<feature type="transmembrane region" description="Helical" evidence="10">
    <location>
        <begin position="408"/>
        <end position="426"/>
    </location>
</feature>
<evidence type="ECO:0000256" key="11">
    <source>
        <dbReference type="SAM" id="SignalP"/>
    </source>
</evidence>
<protein>
    <recommendedName>
        <fullName evidence="12">EGF-like domain-containing protein</fullName>
    </recommendedName>
</protein>
<evidence type="ECO:0000256" key="5">
    <source>
        <dbReference type="ARBA" id="ARBA00022989"/>
    </source>
</evidence>
<evidence type="ECO:0000256" key="3">
    <source>
        <dbReference type="ARBA" id="ARBA00022475"/>
    </source>
</evidence>
<comment type="caution">
    <text evidence="14">The sequence shown here is derived from an EMBL/GenBank/DDBJ whole genome shotgun (WGS) entry which is preliminary data.</text>
</comment>
<accession>A0A813TG94</accession>
<dbReference type="CDD" id="cd00054">
    <property type="entry name" value="EGF_CA"/>
    <property type="match status" value="1"/>
</dbReference>
<evidence type="ECO:0000313" key="15">
    <source>
        <dbReference type="Proteomes" id="UP000663828"/>
    </source>
</evidence>
<dbReference type="PROSITE" id="PS50026">
    <property type="entry name" value="EGF_3"/>
    <property type="match status" value="1"/>
</dbReference>
<evidence type="ECO:0000259" key="12">
    <source>
        <dbReference type="PROSITE" id="PS50026"/>
    </source>
</evidence>
<keyword evidence="11" id="KW-0732">Signal</keyword>
<comment type="subcellular location">
    <subcellularLocation>
        <location evidence="1">Cell membrane</location>
        <topology evidence="1">Multi-pass membrane protein</topology>
    </subcellularLocation>
</comment>
<dbReference type="InterPro" id="IPR001881">
    <property type="entry name" value="EGF-like_Ca-bd_dom"/>
</dbReference>
<evidence type="ECO:0000256" key="2">
    <source>
        <dbReference type="ARBA" id="ARBA00022448"/>
    </source>
</evidence>
<keyword evidence="2" id="KW-0813">Transport</keyword>
<feature type="transmembrane region" description="Helical" evidence="10">
    <location>
        <begin position="453"/>
        <end position="473"/>
    </location>
</feature>
<dbReference type="AlphaFoldDB" id="A0A813TG94"/>
<dbReference type="SMART" id="SM00179">
    <property type="entry name" value="EGF_CA"/>
    <property type="match status" value="1"/>
</dbReference>
<feature type="transmembrane region" description="Helical" evidence="10">
    <location>
        <begin position="523"/>
        <end position="542"/>
    </location>
</feature>
<keyword evidence="8" id="KW-0675">Receptor</keyword>
<dbReference type="SUPFAM" id="SSF57196">
    <property type="entry name" value="EGF/Laminin"/>
    <property type="match status" value="1"/>
</dbReference>
<feature type="transmembrane region" description="Helical" evidence="10">
    <location>
        <begin position="857"/>
        <end position="878"/>
    </location>
</feature>
<keyword evidence="9" id="KW-0245">EGF-like domain</keyword>
<dbReference type="PROSITE" id="PS00010">
    <property type="entry name" value="ASX_HYDROXYL"/>
    <property type="match status" value="1"/>
</dbReference>
<feature type="transmembrane region" description="Helical" evidence="10">
    <location>
        <begin position="732"/>
        <end position="751"/>
    </location>
</feature>
<feature type="disulfide bond" evidence="9">
    <location>
        <begin position="231"/>
        <end position="240"/>
    </location>
</feature>
<dbReference type="OrthoDB" id="2376984at2759"/>
<feature type="transmembrane region" description="Helical" evidence="10">
    <location>
        <begin position="793"/>
        <end position="812"/>
    </location>
</feature>
<feature type="transmembrane region" description="Helical" evidence="10">
    <location>
        <begin position="644"/>
        <end position="663"/>
    </location>
</feature>
<feature type="transmembrane region" description="Helical" evidence="10">
    <location>
        <begin position="890"/>
        <end position="908"/>
    </location>
</feature>
<evidence type="ECO:0000256" key="1">
    <source>
        <dbReference type="ARBA" id="ARBA00004651"/>
    </source>
</evidence>
<evidence type="ECO:0000256" key="9">
    <source>
        <dbReference type="PROSITE-ProRule" id="PRU00076"/>
    </source>
</evidence>
<evidence type="ECO:0000256" key="4">
    <source>
        <dbReference type="ARBA" id="ARBA00022692"/>
    </source>
</evidence>
<keyword evidence="15" id="KW-1185">Reference proteome</keyword>
<dbReference type="InterPro" id="IPR016186">
    <property type="entry name" value="C-type_lectin-like/link_sf"/>
</dbReference>
<evidence type="ECO:0000256" key="7">
    <source>
        <dbReference type="ARBA" id="ARBA00023157"/>
    </source>
</evidence>
<dbReference type="EMBL" id="CAJNOR010000104">
    <property type="protein sequence ID" value="CAF0798169.1"/>
    <property type="molecule type" value="Genomic_DNA"/>
</dbReference>
<keyword evidence="6 10" id="KW-0472">Membrane</keyword>
<dbReference type="EMBL" id="CAJNOJ010000014">
    <property type="protein sequence ID" value="CAF0808665.1"/>
    <property type="molecule type" value="Genomic_DNA"/>
</dbReference>
<dbReference type="GO" id="GO:0005886">
    <property type="term" value="C:plasma membrane"/>
    <property type="evidence" value="ECO:0007669"/>
    <property type="project" value="UniProtKB-SubCell"/>
</dbReference>
<evidence type="ECO:0000256" key="10">
    <source>
        <dbReference type="SAM" id="Phobius"/>
    </source>
</evidence>
<feature type="transmembrane region" description="Helical" evidence="10">
    <location>
        <begin position="251"/>
        <end position="274"/>
    </location>
</feature>
<dbReference type="SUPFAM" id="SSF56436">
    <property type="entry name" value="C-type lectin-like"/>
    <property type="match status" value="1"/>
</dbReference>
<feature type="transmembrane region" description="Helical" evidence="10">
    <location>
        <begin position="493"/>
        <end position="511"/>
    </location>
</feature>
<dbReference type="GO" id="GO:0038023">
    <property type="term" value="F:signaling receptor activity"/>
    <property type="evidence" value="ECO:0007669"/>
    <property type="project" value="InterPro"/>
</dbReference>
<dbReference type="Gene3D" id="3.10.100.10">
    <property type="entry name" value="Mannose-Binding Protein A, subunit A"/>
    <property type="match status" value="1"/>
</dbReference>
<name>A0A813TG94_ADIRI</name>
<feature type="signal peptide" evidence="11">
    <location>
        <begin position="1"/>
        <end position="21"/>
    </location>
</feature>
<feature type="domain" description="EGF-like" evidence="12">
    <location>
        <begin position="204"/>
        <end position="241"/>
    </location>
</feature>
<dbReference type="Proteomes" id="UP000663852">
    <property type="component" value="Unassembled WGS sequence"/>
</dbReference>
<keyword evidence="7 9" id="KW-1015">Disulfide bond</keyword>
<comment type="caution">
    <text evidence="9">Lacks conserved residue(s) required for the propagation of feature annotation.</text>
</comment>
<evidence type="ECO:0000313" key="14">
    <source>
        <dbReference type="EMBL" id="CAF0808665.1"/>
    </source>
</evidence>
<evidence type="ECO:0000256" key="6">
    <source>
        <dbReference type="ARBA" id="ARBA00023136"/>
    </source>
</evidence>
<evidence type="ECO:0000256" key="8">
    <source>
        <dbReference type="ARBA" id="ARBA00023170"/>
    </source>
</evidence>
<keyword evidence="5 10" id="KW-1133">Transmembrane helix</keyword>
<dbReference type="InterPro" id="IPR026612">
    <property type="entry name" value="STRA6-like"/>
</dbReference>
<dbReference type="PANTHER" id="PTHR21444:SF15">
    <property type="entry name" value="RECEPTOR FOR RETINOL UPTAKE STRA6"/>
    <property type="match status" value="1"/>
</dbReference>
<organism evidence="14 16">
    <name type="scientific">Adineta ricciae</name>
    <name type="common">Rotifer</name>
    <dbReference type="NCBI Taxonomy" id="249248"/>
    <lineage>
        <taxon>Eukaryota</taxon>
        <taxon>Metazoa</taxon>
        <taxon>Spiralia</taxon>
        <taxon>Gnathifera</taxon>
        <taxon>Rotifera</taxon>
        <taxon>Eurotatoria</taxon>
        <taxon>Bdelloidea</taxon>
        <taxon>Adinetida</taxon>
        <taxon>Adinetidae</taxon>
        <taxon>Adineta</taxon>
    </lineage>
</organism>
<keyword evidence="4 10" id="KW-0812">Transmembrane</keyword>
<keyword evidence="3" id="KW-1003">Cell membrane</keyword>
<feature type="transmembrane region" description="Helical" evidence="10">
    <location>
        <begin position="353"/>
        <end position="371"/>
    </location>
</feature>
<dbReference type="Pfam" id="PF14752">
    <property type="entry name" value="RBP_receptor"/>
    <property type="match status" value="1"/>
</dbReference>
<dbReference type="PANTHER" id="PTHR21444">
    <property type="entry name" value="COILED-COIL DOMAIN-CONTAINING PROTEIN 180"/>
    <property type="match status" value="1"/>
</dbReference>
<dbReference type="InterPro" id="IPR000742">
    <property type="entry name" value="EGF"/>
</dbReference>
<dbReference type="GO" id="GO:0071939">
    <property type="term" value="P:vitamin A import into cell"/>
    <property type="evidence" value="ECO:0007669"/>
    <property type="project" value="TreeGrafter"/>
</dbReference>
<reference evidence="14" key="1">
    <citation type="submission" date="2021-02" db="EMBL/GenBank/DDBJ databases">
        <authorList>
            <person name="Nowell W R."/>
        </authorList>
    </citation>
    <scope>NUCLEOTIDE SEQUENCE</scope>
</reference>
<dbReference type="Gene3D" id="2.10.25.10">
    <property type="entry name" value="Laminin"/>
    <property type="match status" value="1"/>
</dbReference>
<sequence length="1090" mass="128637">MMLPSTLLIIGLFQQYHCVIANEKHEEFGSRFQQAIKDAITKIDQVASNCPLGSFFYNGSCYFYLPPKQMNNLKGIRYDDVSATEAASRCRLLRAKLWDIDTLAEFTYVLDRIYNQTPSFDSPRVAVNFTQGRRLLKLRPRTSDHQYLYLTNTNEYSLTYKPSFDLPVKNLSLVIDISKATKRISLEEKFRLERRSDHFICKMKINSCYNNTRCGPHGTCQNLVMKYKCICNFMYTGEYCEKLSSRGVQSILGLILICLACLFLILFPLFHLLYQMKDKRKMETRSSSRLARENFYSIPNLSSDQLLRRDDLTTSSPHIIVNLRRSSIHSLSSSSSSSGIVFRHKSWYYLSRLLICLITIFFATFCCYTIYEFKLENLKTTNGTSAQSPSKICRLFQINFNLYYKIPVNYVSLSILCLLIVILIVFENVTKKKFRSFCSQFSMPMIFNSHSHIHRFESAAVFGIIALEILHIFDEFIINGTKHFQNGPLLDLILQFGIGLMLGLRYFPILAIFEQENTYENRLANIICYGLASIYLYCEIIFKLQSDINCRLDETKKSMIKEILTKFHQMGINFIDYLGTNRTSQLNGTYQNTQVWLNHQIEQNLINSTYDDQSEIENDLNRLNYVLELNRQSIVYNTLRYAPYYYFIVFLAVRLTVMFLNTFRNTIQHKNSLYKSSPRWKYVRYNLLKSSANQISTNPNDYSHLFRFLNYLIHFFKKNIYSIRPYFRYSKLIVCIYTSALTLIYYFTFWIQDHTYVLTKKLLLFLNLILCALADLSKDLCYNLNLNHINRDIKYICLLTAFITSIQLFFGLKHYQTQMCNAYRGIFHDIPTAKQISSITIVSKSMHYPGRFMGSLVYSYGFLFLCVAIFYILSRYVVYSLIVLEIVAKLFLPMLIFLLFQLLFVRLLCKLLFVEKSHFLALRNLRLYYTFSYFSFFFDCFLGFLMCLTRITKAFVCSVIFFARLDYSPYGRGLEMYDSSYASYVSFFHIEKNQRHPVLNVFIDIIRQRLIDIRKLKSKLTIEKIPRTYEQDKFTQIQRFRWALAYTLIRNEHLRRYRKHRLPSHKIPQSKTLEKIFDKIGLTQTLTRKY</sequence>
<feature type="chain" id="PRO_5035682948" description="EGF-like domain-containing protein" evidence="11">
    <location>
        <begin position="22"/>
        <end position="1090"/>
    </location>
</feature>
<dbReference type="InterPro" id="IPR000152">
    <property type="entry name" value="EGF-type_Asp/Asn_hydroxyl_site"/>
</dbReference>
<dbReference type="GO" id="GO:0005509">
    <property type="term" value="F:calcium ion binding"/>
    <property type="evidence" value="ECO:0007669"/>
    <property type="project" value="InterPro"/>
</dbReference>
<proteinExistence type="predicted"/>
<dbReference type="InterPro" id="IPR016187">
    <property type="entry name" value="CTDL_fold"/>
</dbReference>
<dbReference type="Proteomes" id="UP000663828">
    <property type="component" value="Unassembled WGS sequence"/>
</dbReference>
<dbReference type="GO" id="GO:0034632">
    <property type="term" value="F:retinol transmembrane transporter activity"/>
    <property type="evidence" value="ECO:0007669"/>
    <property type="project" value="InterPro"/>
</dbReference>
<gene>
    <name evidence="14" type="ORF">EDS130_LOCUS5233</name>
    <name evidence="13" type="ORF">XAT740_LOCUS2835</name>
</gene>
<feature type="transmembrane region" description="Helical" evidence="10">
    <location>
        <begin position="928"/>
        <end position="948"/>
    </location>
</feature>